<dbReference type="PANTHER" id="PTHR30189:SF1">
    <property type="entry name" value="LPS-ASSEMBLY PROTEIN LPTD"/>
    <property type="match status" value="1"/>
</dbReference>
<name>A0A975W7B2_9RHOB</name>
<accession>A0A975W7B2</accession>
<evidence type="ECO:0000313" key="4">
    <source>
        <dbReference type="Proteomes" id="UP000182932"/>
    </source>
</evidence>
<comment type="subcellular location">
    <subcellularLocation>
        <location evidence="1">Cell outer membrane</location>
    </subcellularLocation>
</comment>
<keyword evidence="1" id="KW-0472">Membrane</keyword>
<dbReference type="RefSeq" id="WP_074835011.1">
    <property type="nucleotide sequence ID" value="NZ_CATMKJ010000001.1"/>
</dbReference>
<evidence type="ECO:0000313" key="3">
    <source>
        <dbReference type="EMBL" id="SEI81732.1"/>
    </source>
</evidence>
<dbReference type="GO" id="GO:0009279">
    <property type="term" value="C:cell outer membrane"/>
    <property type="evidence" value="ECO:0007669"/>
    <property type="project" value="UniProtKB-SubCell"/>
</dbReference>
<evidence type="ECO:0000259" key="2">
    <source>
        <dbReference type="Pfam" id="PF04453"/>
    </source>
</evidence>
<dbReference type="AlphaFoldDB" id="A0A975W7B2"/>
<feature type="signal peptide" evidence="1">
    <location>
        <begin position="1"/>
        <end position="20"/>
    </location>
</feature>
<dbReference type="Pfam" id="PF04453">
    <property type="entry name" value="LptD"/>
    <property type="match status" value="1"/>
</dbReference>
<dbReference type="GO" id="GO:1990351">
    <property type="term" value="C:transporter complex"/>
    <property type="evidence" value="ECO:0007669"/>
    <property type="project" value="TreeGrafter"/>
</dbReference>
<dbReference type="GO" id="GO:0015920">
    <property type="term" value="P:lipopolysaccharide transport"/>
    <property type="evidence" value="ECO:0007669"/>
    <property type="project" value="InterPro"/>
</dbReference>
<comment type="function">
    <text evidence="1">Involved in the assembly of lipopolysaccharide (LPS) at the surface of the outer membrane.</text>
</comment>
<dbReference type="PANTHER" id="PTHR30189">
    <property type="entry name" value="LPS-ASSEMBLY PROTEIN"/>
    <property type="match status" value="1"/>
</dbReference>
<comment type="similarity">
    <text evidence="1">Belongs to the LptD family.</text>
</comment>
<dbReference type="EMBL" id="FNYY01000002">
    <property type="protein sequence ID" value="SEI81732.1"/>
    <property type="molecule type" value="Genomic_DNA"/>
</dbReference>
<dbReference type="Proteomes" id="UP000182932">
    <property type="component" value="Unassembled WGS sequence"/>
</dbReference>
<keyword evidence="4" id="KW-1185">Reference proteome</keyword>
<organism evidence="3 4">
    <name type="scientific">Marinovum algicola</name>
    <dbReference type="NCBI Taxonomy" id="42444"/>
    <lineage>
        <taxon>Bacteria</taxon>
        <taxon>Pseudomonadati</taxon>
        <taxon>Pseudomonadota</taxon>
        <taxon>Alphaproteobacteria</taxon>
        <taxon>Rhodobacterales</taxon>
        <taxon>Roseobacteraceae</taxon>
        <taxon>Marinovum</taxon>
    </lineage>
</organism>
<comment type="caution">
    <text evidence="1">Lacks conserved residue(s) required for the propagation of feature annotation.</text>
</comment>
<proteinExistence type="inferred from homology"/>
<evidence type="ECO:0000256" key="1">
    <source>
        <dbReference type="HAMAP-Rule" id="MF_01411"/>
    </source>
</evidence>
<reference evidence="3 4" key="1">
    <citation type="submission" date="2016-10" db="EMBL/GenBank/DDBJ databases">
        <authorList>
            <person name="Varghese N."/>
            <person name="Submissions S."/>
        </authorList>
    </citation>
    <scope>NUCLEOTIDE SEQUENCE [LARGE SCALE GENOMIC DNA]</scope>
    <source>
        <strain evidence="3 4">FF3</strain>
    </source>
</reference>
<keyword evidence="1" id="KW-0732">Signal</keyword>
<sequence length="708" mass="78332" precursor="true">MLRRLTFALCLALTPLALHAQEAEPDPALLVADTVVVTPDERLIAEGNVEALYDGTRIWARRITYVSETDSLIIEGPIRIDDGESVVILADAAELDSDLENGLLGGARMVLDQQLQLAAVQLARVEGRYTQLSKVTVTSCQICGPKGVPLWSIRARRAIHDEEAQQLYFDGATFRVLDVPVMYIPRLRLPDPTLERARGFLFPSIRTTTELGSGIKLPYFIPLGDHADLTVTPYLSQETRTLELRYRQAFVNGDIELNGALTRDTVLPDETRAYLFGEGVFDLGNRYDLSFNFEVTSDESYLSEYDYSGKDRLDSEVSLSRTTRNTNLLAELVHYNTLRDNELNSTQPTIIPDLRYERRYQMANGLGGELRLGLLGHSHIRYSESDVRGRDVSRAGAEATWLNQWTFGTGLQMAAQAGLALDQFSTGDDTTVTDVDNSVTPSAALTFRYPFLRSAGGGARQLLEPVAQIGWVGGRDADVANDESTRQELDEGNLLSLSRFPAEDRRERGLASVLGLRFLHKAASGWEAGLAVGRVYRSTQNDDFTATSGLDNAASDWLFATHFRNTDGLYIQSRTLWDEQGEVSKSAARGAWANDRIDLGASFILLPADTDEDRDEKVAEWTFDGSYRFNRHWTVSGDAQYDIADNRAVEAGLGLAYRNECIEAAFTADRTFADSSNLDPFTTYGLTVTLKGFSTGGDAGSYSRTCKQ</sequence>
<gene>
    <name evidence="1" type="primary">lptD</name>
    <name evidence="3" type="ORF">SAMN04487940_102115</name>
</gene>
<dbReference type="GeneID" id="80816986"/>
<dbReference type="InterPro" id="IPR050218">
    <property type="entry name" value="LptD"/>
</dbReference>
<dbReference type="InterPro" id="IPR020889">
    <property type="entry name" value="LipoPS_assembly_LptD"/>
</dbReference>
<feature type="domain" description="LptD C-terminal" evidence="2">
    <location>
        <begin position="271"/>
        <end position="594"/>
    </location>
</feature>
<dbReference type="InterPro" id="IPR007543">
    <property type="entry name" value="LptD_C"/>
</dbReference>
<comment type="caution">
    <text evidence="3">The sequence shown here is derived from an EMBL/GenBank/DDBJ whole genome shotgun (WGS) entry which is preliminary data.</text>
</comment>
<dbReference type="GO" id="GO:0043165">
    <property type="term" value="P:Gram-negative-bacterium-type cell outer membrane assembly"/>
    <property type="evidence" value="ECO:0007669"/>
    <property type="project" value="UniProtKB-UniRule"/>
</dbReference>
<dbReference type="HAMAP" id="MF_01411">
    <property type="entry name" value="LPS_assembly_LptD"/>
    <property type="match status" value="1"/>
</dbReference>
<protein>
    <recommendedName>
        <fullName evidence="1">LPS-assembly protein LptD</fullName>
    </recommendedName>
</protein>
<comment type="subunit">
    <text evidence="1">Component of the lipopolysaccharide transport and assembly complex.</text>
</comment>
<keyword evidence="1" id="KW-0998">Cell outer membrane</keyword>
<feature type="chain" id="PRO_5038198919" description="LPS-assembly protein LptD" evidence="1">
    <location>
        <begin position="21"/>
        <end position="708"/>
    </location>
</feature>